<dbReference type="Pfam" id="PF13396">
    <property type="entry name" value="PLDc_N"/>
    <property type="match status" value="1"/>
</dbReference>
<organism evidence="8 9">
    <name type="scientific">Staphylococcus capitis</name>
    <dbReference type="NCBI Taxonomy" id="29388"/>
    <lineage>
        <taxon>Bacteria</taxon>
        <taxon>Bacillati</taxon>
        <taxon>Bacillota</taxon>
        <taxon>Bacilli</taxon>
        <taxon>Bacillales</taxon>
        <taxon>Staphylococcaceae</taxon>
        <taxon>Staphylococcus</taxon>
    </lineage>
</organism>
<keyword evidence="4 6" id="KW-1133">Transmembrane helix</keyword>
<feature type="non-terminal residue" evidence="8">
    <location>
        <position position="122"/>
    </location>
</feature>
<gene>
    <name evidence="8" type="ORF">EQ811_15700</name>
</gene>
<keyword evidence="2" id="KW-1003">Cell membrane</keyword>
<evidence type="ECO:0000256" key="5">
    <source>
        <dbReference type="ARBA" id="ARBA00023136"/>
    </source>
</evidence>
<dbReference type="RefSeq" id="WP_196211685.1">
    <property type="nucleotide sequence ID" value="NZ_SCHC01000592.1"/>
</dbReference>
<comment type="subcellular location">
    <subcellularLocation>
        <location evidence="1">Cell membrane</location>
        <topology evidence="1">Multi-pass membrane protein</topology>
    </subcellularLocation>
</comment>
<feature type="transmembrane region" description="Helical" evidence="6">
    <location>
        <begin position="45"/>
        <end position="66"/>
    </location>
</feature>
<evidence type="ECO:0000313" key="8">
    <source>
        <dbReference type="EMBL" id="TBW68380.1"/>
    </source>
</evidence>
<reference evidence="8 9" key="1">
    <citation type="journal article" date="2019" name="Sci. Transl. Med.">
        <title>Quorum sensing between bacterial species on the skin protects against epidermal injury in atopic dermatitis.</title>
        <authorList>
            <person name="Williams M.R."/>
        </authorList>
    </citation>
    <scope>NUCLEOTIDE SEQUENCE [LARGE SCALE GENOMIC DNA]</scope>
    <source>
        <strain evidence="8 9">H8</strain>
    </source>
</reference>
<protein>
    <submittedName>
        <fullName evidence="8">Cardiolipin synthase</fullName>
    </submittedName>
</protein>
<dbReference type="EMBL" id="SCHC01000592">
    <property type="protein sequence ID" value="TBW68380.1"/>
    <property type="molecule type" value="Genomic_DNA"/>
</dbReference>
<keyword evidence="3 6" id="KW-0812">Transmembrane</keyword>
<feature type="transmembrane region" description="Helical" evidence="6">
    <location>
        <begin position="14"/>
        <end position="39"/>
    </location>
</feature>
<dbReference type="InterPro" id="IPR027379">
    <property type="entry name" value="CLS_N"/>
</dbReference>
<evidence type="ECO:0000256" key="1">
    <source>
        <dbReference type="ARBA" id="ARBA00004651"/>
    </source>
</evidence>
<dbReference type="GO" id="GO:0005886">
    <property type="term" value="C:plasma membrane"/>
    <property type="evidence" value="ECO:0007669"/>
    <property type="project" value="UniProtKB-SubCell"/>
</dbReference>
<evidence type="ECO:0000313" key="9">
    <source>
        <dbReference type="Proteomes" id="UP000291949"/>
    </source>
</evidence>
<evidence type="ECO:0000256" key="4">
    <source>
        <dbReference type="ARBA" id="ARBA00022989"/>
    </source>
</evidence>
<sequence length="122" mass="14314">MIEVFTMALHQSNIIINLLLVNAFFLNLVFAFIIIFMESRTANSIWAWLLVLVFLPLVGFILYLLLGRQIQREHIFKLAKEDKVGLEMIVDEQLEALKKQDFSKGNHQIVKFKEMVQMLLYN</sequence>
<keyword evidence="5 6" id="KW-0472">Membrane</keyword>
<proteinExistence type="predicted"/>
<dbReference type="Proteomes" id="UP000291949">
    <property type="component" value="Unassembled WGS sequence"/>
</dbReference>
<evidence type="ECO:0000259" key="7">
    <source>
        <dbReference type="Pfam" id="PF13396"/>
    </source>
</evidence>
<feature type="domain" description="Cardiolipin synthase N-terminal" evidence="7">
    <location>
        <begin position="26"/>
        <end position="68"/>
    </location>
</feature>
<evidence type="ECO:0000256" key="3">
    <source>
        <dbReference type="ARBA" id="ARBA00022692"/>
    </source>
</evidence>
<evidence type="ECO:0000256" key="2">
    <source>
        <dbReference type="ARBA" id="ARBA00022475"/>
    </source>
</evidence>
<comment type="caution">
    <text evidence="8">The sequence shown here is derived from an EMBL/GenBank/DDBJ whole genome shotgun (WGS) entry which is preliminary data.</text>
</comment>
<evidence type="ECO:0000256" key="6">
    <source>
        <dbReference type="SAM" id="Phobius"/>
    </source>
</evidence>
<name>A0A7Z7YRY4_STACP</name>
<accession>A0A7Z7YRY4</accession>
<dbReference type="AlphaFoldDB" id="A0A7Z7YRY4"/>